<keyword evidence="1" id="KW-0812">Transmembrane</keyword>
<dbReference type="Proteomes" id="UP000814176">
    <property type="component" value="Unassembled WGS sequence"/>
</dbReference>
<dbReference type="EMBL" id="JADCUA010000015">
    <property type="protein sequence ID" value="KAH9834496.1"/>
    <property type="molecule type" value="Genomic_DNA"/>
</dbReference>
<evidence type="ECO:0000259" key="2">
    <source>
        <dbReference type="Pfam" id="PF20152"/>
    </source>
</evidence>
<keyword evidence="4" id="KW-1185">Reference proteome</keyword>
<feature type="domain" description="DUF6534" evidence="2">
    <location>
        <begin position="3"/>
        <end position="61"/>
    </location>
</feature>
<name>A0ABQ8KAF7_9APHY</name>
<organism evidence="3 4">
    <name type="scientific">Rhodofomes roseus</name>
    <dbReference type="NCBI Taxonomy" id="34475"/>
    <lineage>
        <taxon>Eukaryota</taxon>
        <taxon>Fungi</taxon>
        <taxon>Dikarya</taxon>
        <taxon>Basidiomycota</taxon>
        <taxon>Agaricomycotina</taxon>
        <taxon>Agaricomycetes</taxon>
        <taxon>Polyporales</taxon>
        <taxon>Rhodofomes</taxon>
    </lineage>
</organism>
<evidence type="ECO:0000313" key="3">
    <source>
        <dbReference type="EMBL" id="KAH9834496.1"/>
    </source>
</evidence>
<evidence type="ECO:0000256" key="1">
    <source>
        <dbReference type="SAM" id="Phobius"/>
    </source>
</evidence>
<comment type="caution">
    <text evidence="3">The sequence shown here is derived from an EMBL/GenBank/DDBJ whole genome shotgun (WGS) entry which is preliminary data.</text>
</comment>
<keyword evidence="1" id="KW-1133">Transmembrane helix</keyword>
<dbReference type="Pfam" id="PF20152">
    <property type="entry name" value="DUF6534"/>
    <property type="match status" value="1"/>
</dbReference>
<dbReference type="RefSeq" id="XP_047777027.1">
    <property type="nucleotide sequence ID" value="XM_047924281.1"/>
</dbReference>
<sequence length="80" mass="8740">MDKAIKLLIAYTLNTCALATVFTLVCLITWLACPGLVHAALEFTLAQLYPCTLLSLLNSRWSIRRALEGQTDTDAGKGEL</sequence>
<dbReference type="InterPro" id="IPR045339">
    <property type="entry name" value="DUF6534"/>
</dbReference>
<evidence type="ECO:0000313" key="4">
    <source>
        <dbReference type="Proteomes" id="UP000814176"/>
    </source>
</evidence>
<feature type="transmembrane region" description="Helical" evidence="1">
    <location>
        <begin position="36"/>
        <end position="57"/>
    </location>
</feature>
<protein>
    <recommendedName>
        <fullName evidence="2">DUF6534 domain-containing protein</fullName>
    </recommendedName>
</protein>
<proteinExistence type="predicted"/>
<accession>A0ABQ8KAF7</accession>
<keyword evidence="1" id="KW-0472">Membrane</keyword>
<dbReference type="GeneID" id="72005013"/>
<gene>
    <name evidence="3" type="ORF">C8Q71DRAFT_769197</name>
</gene>
<dbReference type="PROSITE" id="PS51257">
    <property type="entry name" value="PROKAR_LIPOPROTEIN"/>
    <property type="match status" value="1"/>
</dbReference>
<reference evidence="3 4" key="1">
    <citation type="journal article" date="2021" name="Environ. Microbiol.">
        <title>Gene family expansions and transcriptome signatures uncover fungal adaptations to wood decay.</title>
        <authorList>
            <person name="Hage H."/>
            <person name="Miyauchi S."/>
            <person name="Viragh M."/>
            <person name="Drula E."/>
            <person name="Min B."/>
            <person name="Chaduli D."/>
            <person name="Navarro D."/>
            <person name="Favel A."/>
            <person name="Norest M."/>
            <person name="Lesage-Meessen L."/>
            <person name="Balint B."/>
            <person name="Merenyi Z."/>
            <person name="de Eugenio L."/>
            <person name="Morin E."/>
            <person name="Martinez A.T."/>
            <person name="Baldrian P."/>
            <person name="Stursova M."/>
            <person name="Martinez M.J."/>
            <person name="Novotny C."/>
            <person name="Magnuson J.K."/>
            <person name="Spatafora J.W."/>
            <person name="Maurice S."/>
            <person name="Pangilinan J."/>
            <person name="Andreopoulos W."/>
            <person name="LaButti K."/>
            <person name="Hundley H."/>
            <person name="Na H."/>
            <person name="Kuo A."/>
            <person name="Barry K."/>
            <person name="Lipzen A."/>
            <person name="Henrissat B."/>
            <person name="Riley R."/>
            <person name="Ahrendt S."/>
            <person name="Nagy L.G."/>
            <person name="Grigoriev I.V."/>
            <person name="Martin F."/>
            <person name="Rosso M.N."/>
        </authorList>
    </citation>
    <scope>NUCLEOTIDE SEQUENCE [LARGE SCALE GENOMIC DNA]</scope>
    <source>
        <strain evidence="3 4">CIRM-BRFM 1785</strain>
    </source>
</reference>
<feature type="transmembrane region" description="Helical" evidence="1">
    <location>
        <begin position="7"/>
        <end position="30"/>
    </location>
</feature>